<evidence type="ECO:0000256" key="1">
    <source>
        <dbReference type="SAM" id="SignalP"/>
    </source>
</evidence>
<feature type="signal peptide" evidence="1">
    <location>
        <begin position="1"/>
        <end position="21"/>
    </location>
</feature>
<evidence type="ECO:0000313" key="3">
    <source>
        <dbReference type="Proteomes" id="UP000239504"/>
    </source>
</evidence>
<keyword evidence="1" id="KW-0732">Signal</keyword>
<dbReference type="EMBL" id="PJCH01000005">
    <property type="protein sequence ID" value="PQA88573.1"/>
    <property type="molecule type" value="Genomic_DNA"/>
</dbReference>
<comment type="caution">
    <text evidence="2">The sequence shown here is derived from an EMBL/GenBank/DDBJ whole genome shotgun (WGS) entry which is preliminary data.</text>
</comment>
<dbReference type="RefSeq" id="WP_104829817.1">
    <property type="nucleotide sequence ID" value="NZ_PJCH01000005.1"/>
</dbReference>
<dbReference type="Proteomes" id="UP000239504">
    <property type="component" value="Unassembled WGS sequence"/>
</dbReference>
<name>A0A2S7K7V3_9PROT</name>
<gene>
    <name evidence="2" type="ORF">CW354_09835</name>
</gene>
<evidence type="ECO:0008006" key="4">
    <source>
        <dbReference type="Google" id="ProtNLM"/>
    </source>
</evidence>
<protein>
    <recommendedName>
        <fullName evidence="4">UrcA family protein</fullName>
    </recommendedName>
</protein>
<reference evidence="2 3" key="1">
    <citation type="submission" date="2017-12" db="EMBL/GenBank/DDBJ databases">
        <authorList>
            <person name="Hurst M.R.H."/>
        </authorList>
    </citation>
    <scope>NUCLEOTIDE SEQUENCE [LARGE SCALE GENOMIC DNA]</scope>
    <source>
        <strain evidence="2 3">SY-3-19</strain>
    </source>
</reference>
<keyword evidence="3" id="KW-1185">Reference proteome</keyword>
<sequence length="95" mass="10585">MGFILTILAVSLAFWATPAAAGERLRHETSFRAEPKPVTSFTLAERNIELLAVTRRARADTARRRAHLDNCATMAKVMPGYPQPAFVSLDIRLNF</sequence>
<organism evidence="2 3">
    <name type="scientific">Hyphococcus luteus</name>
    <dbReference type="NCBI Taxonomy" id="2058213"/>
    <lineage>
        <taxon>Bacteria</taxon>
        <taxon>Pseudomonadati</taxon>
        <taxon>Pseudomonadota</taxon>
        <taxon>Alphaproteobacteria</taxon>
        <taxon>Parvularculales</taxon>
        <taxon>Parvularculaceae</taxon>
        <taxon>Hyphococcus</taxon>
    </lineage>
</organism>
<accession>A0A2S7K7V3</accession>
<feature type="chain" id="PRO_5015748505" description="UrcA family protein" evidence="1">
    <location>
        <begin position="22"/>
        <end position="95"/>
    </location>
</feature>
<evidence type="ECO:0000313" key="2">
    <source>
        <dbReference type="EMBL" id="PQA88573.1"/>
    </source>
</evidence>
<dbReference type="AlphaFoldDB" id="A0A2S7K7V3"/>
<proteinExistence type="predicted"/>